<dbReference type="AlphaFoldDB" id="A0A382CH56"/>
<protein>
    <recommendedName>
        <fullName evidence="4">Cytochrome c domain-containing protein</fullName>
    </recommendedName>
</protein>
<organism evidence="5">
    <name type="scientific">marine metagenome</name>
    <dbReference type="NCBI Taxonomy" id="408172"/>
    <lineage>
        <taxon>unclassified sequences</taxon>
        <taxon>metagenomes</taxon>
        <taxon>ecological metagenomes</taxon>
    </lineage>
</organism>
<evidence type="ECO:0000256" key="2">
    <source>
        <dbReference type="ARBA" id="ARBA00022723"/>
    </source>
</evidence>
<evidence type="ECO:0000313" key="5">
    <source>
        <dbReference type="EMBL" id="SVB25142.1"/>
    </source>
</evidence>
<proteinExistence type="predicted"/>
<sequence>AVLENPYAETSQEERSALEREGIVLYQKNCRPCHGTKADGMGPLARGQRLRPVAFTDPGTIATVVEPYPYWRISEGTTGLPGIATPWNSAMPSWGEELRDEEIWRIVMAEYRLSGTEPRRPENSGR</sequence>
<accession>A0A382CH56</accession>
<dbReference type="InterPro" id="IPR009056">
    <property type="entry name" value="Cyt_c-like_dom"/>
</dbReference>
<feature type="non-terminal residue" evidence="5">
    <location>
        <position position="1"/>
    </location>
</feature>
<dbReference type="InterPro" id="IPR036909">
    <property type="entry name" value="Cyt_c-like_dom_sf"/>
</dbReference>
<dbReference type="SUPFAM" id="SSF46626">
    <property type="entry name" value="Cytochrome c"/>
    <property type="match status" value="1"/>
</dbReference>
<dbReference type="GO" id="GO:0009055">
    <property type="term" value="F:electron transfer activity"/>
    <property type="evidence" value="ECO:0007669"/>
    <property type="project" value="InterPro"/>
</dbReference>
<name>A0A382CH56_9ZZZZ</name>
<feature type="domain" description="Cytochrome c" evidence="4">
    <location>
        <begin position="17"/>
        <end position="114"/>
    </location>
</feature>
<dbReference type="GO" id="GO:0046872">
    <property type="term" value="F:metal ion binding"/>
    <property type="evidence" value="ECO:0007669"/>
    <property type="project" value="UniProtKB-KW"/>
</dbReference>
<keyword evidence="3" id="KW-0408">Iron</keyword>
<evidence type="ECO:0000259" key="4">
    <source>
        <dbReference type="PROSITE" id="PS51007"/>
    </source>
</evidence>
<reference evidence="5" key="1">
    <citation type="submission" date="2018-05" db="EMBL/GenBank/DDBJ databases">
        <authorList>
            <person name="Lanie J.A."/>
            <person name="Ng W.-L."/>
            <person name="Kazmierczak K.M."/>
            <person name="Andrzejewski T.M."/>
            <person name="Davidsen T.M."/>
            <person name="Wayne K.J."/>
            <person name="Tettelin H."/>
            <person name="Glass J.I."/>
            <person name="Rusch D."/>
            <person name="Podicherti R."/>
            <person name="Tsui H.-C.T."/>
            <person name="Winkler M.E."/>
        </authorList>
    </citation>
    <scope>NUCLEOTIDE SEQUENCE</scope>
</reference>
<dbReference type="PROSITE" id="PS51007">
    <property type="entry name" value="CYTC"/>
    <property type="match status" value="1"/>
</dbReference>
<keyword evidence="2" id="KW-0479">Metal-binding</keyword>
<evidence type="ECO:0000256" key="1">
    <source>
        <dbReference type="ARBA" id="ARBA00022617"/>
    </source>
</evidence>
<dbReference type="Gene3D" id="1.10.760.10">
    <property type="entry name" value="Cytochrome c-like domain"/>
    <property type="match status" value="1"/>
</dbReference>
<evidence type="ECO:0000256" key="3">
    <source>
        <dbReference type="ARBA" id="ARBA00023004"/>
    </source>
</evidence>
<dbReference type="GO" id="GO:0020037">
    <property type="term" value="F:heme binding"/>
    <property type="evidence" value="ECO:0007669"/>
    <property type="project" value="InterPro"/>
</dbReference>
<dbReference type="Pfam" id="PF13442">
    <property type="entry name" value="Cytochrome_CBB3"/>
    <property type="match status" value="1"/>
</dbReference>
<keyword evidence="1" id="KW-0349">Heme</keyword>
<dbReference type="EMBL" id="UINC01034384">
    <property type="protein sequence ID" value="SVB25142.1"/>
    <property type="molecule type" value="Genomic_DNA"/>
</dbReference>
<gene>
    <name evidence="5" type="ORF">METZ01_LOCUS177996</name>
</gene>